<dbReference type="InterPro" id="IPR030395">
    <property type="entry name" value="GP_PDE_dom"/>
</dbReference>
<dbReference type="GO" id="GO:0006580">
    <property type="term" value="P:ethanolamine metabolic process"/>
    <property type="evidence" value="ECO:0007669"/>
    <property type="project" value="TreeGrafter"/>
</dbReference>
<dbReference type="RefSeq" id="WP_197137904.1">
    <property type="nucleotide sequence ID" value="NZ_SJPZ01000002.1"/>
</dbReference>
<dbReference type="EC" id="3.1.4.46" evidence="2"/>
<comment type="caution">
    <text evidence="2">The sequence shown here is derived from an EMBL/GenBank/DDBJ whole genome shotgun (WGS) entry which is preliminary data.</text>
</comment>
<accession>A0A5C6FLY7</accession>
<dbReference type="SUPFAM" id="SSF51695">
    <property type="entry name" value="PLC-like phosphodiesterases"/>
    <property type="match status" value="1"/>
</dbReference>
<dbReference type="Proteomes" id="UP000316476">
    <property type="component" value="Unassembled WGS sequence"/>
</dbReference>
<dbReference type="EMBL" id="SJPZ01000002">
    <property type="protein sequence ID" value="TWU62142.1"/>
    <property type="molecule type" value="Genomic_DNA"/>
</dbReference>
<dbReference type="PANTHER" id="PTHR46320">
    <property type="entry name" value="GLYCEROPHOSPHODIESTER PHOSPHODIESTERASE 1"/>
    <property type="match status" value="1"/>
</dbReference>
<name>A0A5C6FLY7_9PLAN</name>
<dbReference type="Gene3D" id="3.20.20.190">
    <property type="entry name" value="Phosphatidylinositol (PI) phosphodiesterase"/>
    <property type="match status" value="1"/>
</dbReference>
<proteinExistence type="predicted"/>
<evidence type="ECO:0000313" key="3">
    <source>
        <dbReference type="Proteomes" id="UP000316476"/>
    </source>
</evidence>
<dbReference type="PROSITE" id="PS51704">
    <property type="entry name" value="GP_PDE"/>
    <property type="match status" value="1"/>
</dbReference>
<dbReference type="GO" id="GO:0005886">
    <property type="term" value="C:plasma membrane"/>
    <property type="evidence" value="ECO:0007669"/>
    <property type="project" value="TreeGrafter"/>
</dbReference>
<dbReference type="InterPro" id="IPR017946">
    <property type="entry name" value="PLC-like_Pdiesterase_TIM-brl"/>
</dbReference>
<dbReference type="GO" id="GO:0006644">
    <property type="term" value="P:phospholipid metabolic process"/>
    <property type="evidence" value="ECO:0007669"/>
    <property type="project" value="TreeGrafter"/>
</dbReference>
<sequence length="341" mass="37984">MACFVKDVSDSLISGLLYGLLAATMLGPSSSLADDPRPRDPHSAAVMHRISAETPRQLRELFRFTGHRLPVVSAHRGGAASGYPENCIATFEHTLSKCFALLEIDPRMTEDGEVIVHHDATLDRTTTGTGKVVEKTLSELKQYRLKDIDGVVTNHVIPTLDEVLHWAKGKTVLVLDQKDVPLETRVNIITKHHAESYAMMIVGSLKDVRACHAMNPDIMMEVMIPSHEKLKAFDASGVPWENVIAFLGHQPPTDPSLYEAVHQKGTLAMVGTSRNLDRQFFTRAVADDESLRRDYRQLLRRGADMIETDLPREIGPLLYTDHPAVPTSKRPLMMVQPTMPR</sequence>
<dbReference type="GO" id="GO:0070291">
    <property type="term" value="P:N-acylethanolamine metabolic process"/>
    <property type="evidence" value="ECO:0007669"/>
    <property type="project" value="TreeGrafter"/>
</dbReference>
<keyword evidence="2" id="KW-0378">Hydrolase</keyword>
<dbReference type="Pfam" id="PF03009">
    <property type="entry name" value="GDPD"/>
    <property type="match status" value="1"/>
</dbReference>
<dbReference type="GO" id="GO:0008889">
    <property type="term" value="F:glycerophosphodiester phosphodiesterase activity"/>
    <property type="evidence" value="ECO:0007669"/>
    <property type="project" value="UniProtKB-EC"/>
</dbReference>
<organism evidence="2 3">
    <name type="scientific">Crateriforma conspicua</name>
    <dbReference type="NCBI Taxonomy" id="2527996"/>
    <lineage>
        <taxon>Bacteria</taxon>
        <taxon>Pseudomonadati</taxon>
        <taxon>Planctomycetota</taxon>
        <taxon>Planctomycetia</taxon>
        <taxon>Planctomycetales</taxon>
        <taxon>Planctomycetaceae</taxon>
        <taxon>Crateriforma</taxon>
    </lineage>
</organism>
<feature type="domain" description="GP-PDE" evidence="1">
    <location>
        <begin position="70"/>
        <end position="318"/>
    </location>
</feature>
<protein>
    <submittedName>
        <fullName evidence="2">Putative glycerophosphoryl diester phosphodiesterase 1</fullName>
        <ecNumber evidence="2">3.1.4.46</ecNumber>
    </submittedName>
</protein>
<reference evidence="2 3" key="1">
    <citation type="submission" date="2019-02" db="EMBL/GenBank/DDBJ databases">
        <title>Deep-cultivation of Planctomycetes and their phenomic and genomic characterization uncovers novel biology.</title>
        <authorList>
            <person name="Wiegand S."/>
            <person name="Jogler M."/>
            <person name="Boedeker C."/>
            <person name="Pinto D."/>
            <person name="Vollmers J."/>
            <person name="Rivas-Marin E."/>
            <person name="Kohn T."/>
            <person name="Peeters S.H."/>
            <person name="Heuer A."/>
            <person name="Rast P."/>
            <person name="Oberbeckmann S."/>
            <person name="Bunk B."/>
            <person name="Jeske O."/>
            <person name="Meyerdierks A."/>
            <person name="Storesund J.E."/>
            <person name="Kallscheuer N."/>
            <person name="Luecker S."/>
            <person name="Lage O.M."/>
            <person name="Pohl T."/>
            <person name="Merkel B.J."/>
            <person name="Hornburger P."/>
            <person name="Mueller R.-W."/>
            <person name="Bruemmer F."/>
            <person name="Labrenz M."/>
            <person name="Spormann A.M."/>
            <person name="Op Den Camp H."/>
            <person name="Overmann J."/>
            <person name="Amann R."/>
            <person name="Jetten M.S.M."/>
            <person name="Mascher T."/>
            <person name="Medema M.H."/>
            <person name="Devos D.P."/>
            <person name="Kaster A.-K."/>
            <person name="Ovreas L."/>
            <person name="Rohde M."/>
            <person name="Galperin M.Y."/>
            <person name="Jogler C."/>
        </authorList>
    </citation>
    <scope>NUCLEOTIDE SEQUENCE [LARGE SCALE GENOMIC DNA]</scope>
    <source>
        <strain evidence="2 3">V7</strain>
    </source>
</reference>
<gene>
    <name evidence="2" type="primary">glpQ1_1</name>
    <name evidence="2" type="ORF">V7x_38710</name>
</gene>
<dbReference type="PANTHER" id="PTHR46320:SF1">
    <property type="entry name" value="GLYCEROPHOSPHODIESTER PHOSPHODIESTERASE 1"/>
    <property type="match status" value="1"/>
</dbReference>
<dbReference type="CDD" id="cd08566">
    <property type="entry name" value="GDPD_AtGDE_like"/>
    <property type="match status" value="1"/>
</dbReference>
<evidence type="ECO:0000259" key="1">
    <source>
        <dbReference type="PROSITE" id="PS51704"/>
    </source>
</evidence>
<dbReference type="AlphaFoldDB" id="A0A5C6FLY7"/>
<evidence type="ECO:0000313" key="2">
    <source>
        <dbReference type="EMBL" id="TWU62142.1"/>
    </source>
</evidence>